<evidence type="ECO:0000313" key="2">
    <source>
        <dbReference type="Proteomes" id="UP000294813"/>
    </source>
</evidence>
<evidence type="ECO:0000313" key="1">
    <source>
        <dbReference type="EMBL" id="TCP62691.1"/>
    </source>
</evidence>
<dbReference type="Gene3D" id="3.40.50.1000">
    <property type="entry name" value="HAD superfamily/HAD-like"/>
    <property type="match status" value="1"/>
</dbReference>
<dbReference type="EMBL" id="SLXT01000019">
    <property type="protein sequence ID" value="TCP62691.1"/>
    <property type="molecule type" value="Genomic_DNA"/>
</dbReference>
<organism evidence="1 2">
    <name type="scientific">Heliophilum fasciatum</name>
    <dbReference type="NCBI Taxonomy" id="35700"/>
    <lineage>
        <taxon>Bacteria</taxon>
        <taxon>Bacillati</taxon>
        <taxon>Bacillota</taxon>
        <taxon>Clostridia</taxon>
        <taxon>Eubacteriales</taxon>
        <taxon>Heliobacteriaceae</taxon>
        <taxon>Heliophilum</taxon>
    </lineage>
</organism>
<proteinExistence type="predicted"/>
<comment type="caution">
    <text evidence="1">The sequence shown here is derived from an EMBL/GenBank/DDBJ whole genome shotgun (WGS) entry which is preliminary data.</text>
</comment>
<dbReference type="GO" id="GO:0008967">
    <property type="term" value="F:phosphoglycolate phosphatase activity"/>
    <property type="evidence" value="ECO:0007669"/>
    <property type="project" value="TreeGrafter"/>
</dbReference>
<dbReference type="PANTHER" id="PTHR43434:SF1">
    <property type="entry name" value="PHOSPHOGLYCOLATE PHOSPHATASE"/>
    <property type="match status" value="1"/>
</dbReference>
<accession>A0A4R2RS21</accession>
<dbReference type="Gene3D" id="1.10.150.240">
    <property type="entry name" value="Putative phosphatase, domain 2"/>
    <property type="match status" value="1"/>
</dbReference>
<dbReference type="InterPro" id="IPR041492">
    <property type="entry name" value="HAD_2"/>
</dbReference>
<dbReference type="GO" id="GO:0006281">
    <property type="term" value="P:DNA repair"/>
    <property type="evidence" value="ECO:0007669"/>
    <property type="project" value="TreeGrafter"/>
</dbReference>
<dbReference type="RefSeq" id="WP_131919727.1">
    <property type="nucleotide sequence ID" value="NZ_JAOQNU010000018.1"/>
</dbReference>
<protein>
    <submittedName>
        <fullName evidence="1">Pyrophosphatase PpaX</fullName>
    </submittedName>
</protein>
<dbReference type="SUPFAM" id="SSF56784">
    <property type="entry name" value="HAD-like"/>
    <property type="match status" value="1"/>
</dbReference>
<dbReference type="InterPro" id="IPR036412">
    <property type="entry name" value="HAD-like_sf"/>
</dbReference>
<dbReference type="SFLD" id="SFLDS00003">
    <property type="entry name" value="Haloacid_Dehalogenase"/>
    <property type="match status" value="1"/>
</dbReference>
<dbReference type="SFLD" id="SFLDG01135">
    <property type="entry name" value="C1.5.6:_HAD__Beta-PGM__Phospha"/>
    <property type="match status" value="1"/>
</dbReference>
<dbReference type="Proteomes" id="UP000294813">
    <property type="component" value="Unassembled WGS sequence"/>
</dbReference>
<dbReference type="InterPro" id="IPR050155">
    <property type="entry name" value="HAD-like_hydrolase_sf"/>
</dbReference>
<dbReference type="PANTHER" id="PTHR43434">
    <property type="entry name" value="PHOSPHOGLYCOLATE PHOSPHATASE"/>
    <property type="match status" value="1"/>
</dbReference>
<dbReference type="Pfam" id="PF13419">
    <property type="entry name" value="HAD_2"/>
    <property type="match status" value="1"/>
</dbReference>
<dbReference type="OrthoDB" id="9792518at2"/>
<gene>
    <name evidence="1" type="ORF">EDD73_11939</name>
</gene>
<dbReference type="InterPro" id="IPR023214">
    <property type="entry name" value="HAD_sf"/>
</dbReference>
<reference evidence="1 2" key="1">
    <citation type="submission" date="2019-03" db="EMBL/GenBank/DDBJ databases">
        <title>Genomic Encyclopedia of Type Strains, Phase IV (KMG-IV): sequencing the most valuable type-strain genomes for metagenomic binning, comparative biology and taxonomic classification.</title>
        <authorList>
            <person name="Goeker M."/>
        </authorList>
    </citation>
    <scope>NUCLEOTIDE SEQUENCE [LARGE SCALE GENOMIC DNA]</scope>
    <source>
        <strain evidence="1 2">DSM 11170</strain>
    </source>
</reference>
<dbReference type="SFLD" id="SFLDG01129">
    <property type="entry name" value="C1.5:_HAD__Beta-PGM__Phosphata"/>
    <property type="match status" value="1"/>
</dbReference>
<dbReference type="InterPro" id="IPR006439">
    <property type="entry name" value="HAD-SF_hydro_IA"/>
</dbReference>
<dbReference type="AlphaFoldDB" id="A0A4R2RS21"/>
<dbReference type="NCBIfam" id="TIGR01549">
    <property type="entry name" value="HAD-SF-IA-v1"/>
    <property type="match status" value="1"/>
</dbReference>
<keyword evidence="2" id="KW-1185">Reference proteome</keyword>
<name>A0A4R2RS21_9FIRM</name>
<dbReference type="InterPro" id="IPR023198">
    <property type="entry name" value="PGP-like_dom2"/>
</dbReference>
<sequence length="217" mass="23734">MGAPWSTVIFDQDGTLLDSLPLCRNTYEQVFRQFDLPWNDGEVMGMMGVPLKQISQQFAGDRWEDFMQAYSRIYQRDHDAWTRAFDGALPLVKALHRQGRKLGIVTGKRHHAAIHSLMYTGIWPFMSFLVGADDLPRAKPFADPLLKAAELAGTAVENCVYVGDGPFDMQAAAAANMASIGVTWGMAAAAELEANGAGQVVDSWAALARALGLVEFP</sequence>